<dbReference type="AlphaFoldDB" id="W0EGP2"/>
<reference evidence="2 3" key="1">
    <citation type="submission" date="2013-12" db="EMBL/GenBank/DDBJ databases">
        <authorList>
            <consortium name="DOE Joint Genome Institute"/>
            <person name="Smidt H."/>
            <person name="Huntemann M."/>
            <person name="Han J."/>
            <person name="Chen A."/>
            <person name="Kyrpides N."/>
            <person name="Mavromatis K."/>
            <person name="Markowitz V."/>
            <person name="Palaniappan K."/>
            <person name="Ivanova N."/>
            <person name="Schaumberg A."/>
            <person name="Pati A."/>
            <person name="Liolios K."/>
            <person name="Nordberg H.P."/>
            <person name="Cantor M.N."/>
            <person name="Hua S.X."/>
            <person name="Woyke T."/>
        </authorList>
    </citation>
    <scope>NUCLEOTIDE SEQUENCE [LARGE SCALE GENOMIC DNA]</scope>
    <source>
        <strain evidence="3">DSM 15288</strain>
    </source>
</reference>
<organism evidence="2 3">
    <name type="scientific">Desulfitobacterium metallireducens DSM 15288</name>
    <dbReference type="NCBI Taxonomy" id="871968"/>
    <lineage>
        <taxon>Bacteria</taxon>
        <taxon>Bacillati</taxon>
        <taxon>Bacillota</taxon>
        <taxon>Clostridia</taxon>
        <taxon>Eubacteriales</taxon>
        <taxon>Desulfitobacteriaceae</taxon>
        <taxon>Desulfitobacterium</taxon>
    </lineage>
</organism>
<sequence length="86" mass="9713">MYFGFQINQYLRVLVGRTFKPISLVVFLSIYPIFIGIFLALPNFISKAEDKEVGQLTAIGHYAPPQFVLWLNQFNQAVTISGVVFG</sequence>
<dbReference type="OrthoDB" id="1798014at2"/>
<feature type="transmembrane region" description="Helical" evidence="1">
    <location>
        <begin position="22"/>
        <end position="41"/>
    </location>
</feature>
<keyword evidence="1" id="KW-0812">Transmembrane</keyword>
<keyword evidence="1" id="KW-1133">Transmembrane helix</keyword>
<evidence type="ECO:0000256" key="1">
    <source>
        <dbReference type="SAM" id="Phobius"/>
    </source>
</evidence>
<evidence type="ECO:0000313" key="3">
    <source>
        <dbReference type="Proteomes" id="UP000010847"/>
    </source>
</evidence>
<dbReference type="HOGENOM" id="CLU_2492770_0_0_9"/>
<dbReference type="Proteomes" id="UP000010847">
    <property type="component" value="Chromosome"/>
</dbReference>
<gene>
    <name evidence="2" type="ORF">DESME_13305</name>
</gene>
<keyword evidence="3" id="KW-1185">Reference proteome</keyword>
<dbReference type="STRING" id="871968.DESME_13305"/>
<evidence type="ECO:0000313" key="2">
    <source>
        <dbReference type="EMBL" id="AHF08663.1"/>
    </source>
</evidence>
<protein>
    <submittedName>
        <fullName evidence="2">Uncharacterized protein</fullName>
    </submittedName>
</protein>
<proteinExistence type="predicted"/>
<dbReference type="EMBL" id="CP007032">
    <property type="protein sequence ID" value="AHF08663.1"/>
    <property type="molecule type" value="Genomic_DNA"/>
</dbReference>
<name>W0EGP2_9FIRM</name>
<keyword evidence="1" id="KW-0472">Membrane</keyword>
<dbReference type="KEGG" id="dmt:DESME_13305"/>
<accession>W0EGP2</accession>